<protein>
    <recommendedName>
        <fullName evidence="11">Cleft lip and palate transmembrane protein 1-like protein</fullName>
    </recommendedName>
</protein>
<feature type="signal peptide" evidence="8">
    <location>
        <begin position="1"/>
        <end position="15"/>
    </location>
</feature>
<reference evidence="9" key="1">
    <citation type="submission" date="2023-08" db="EMBL/GenBank/DDBJ databases">
        <authorList>
            <person name="Audoor S."/>
            <person name="Bilcke G."/>
        </authorList>
    </citation>
    <scope>NUCLEOTIDE SEQUENCE</scope>
</reference>
<feature type="region of interest" description="Disordered" evidence="6">
    <location>
        <begin position="150"/>
        <end position="170"/>
    </location>
</feature>
<name>A0AAD2PWM6_9STRA</name>
<keyword evidence="10" id="KW-1185">Reference proteome</keyword>
<dbReference type="PANTHER" id="PTHR21347:SF0">
    <property type="entry name" value="LIPID SCRAMBLASE CLPTM1L"/>
    <property type="match status" value="1"/>
</dbReference>
<dbReference type="InterPro" id="IPR008429">
    <property type="entry name" value="CLPTM1"/>
</dbReference>
<dbReference type="EMBL" id="CAKOGP040002080">
    <property type="protein sequence ID" value="CAJ1960989.1"/>
    <property type="molecule type" value="Genomic_DNA"/>
</dbReference>
<dbReference type="Proteomes" id="UP001295423">
    <property type="component" value="Unassembled WGS sequence"/>
</dbReference>
<evidence type="ECO:0000256" key="5">
    <source>
        <dbReference type="ARBA" id="ARBA00023136"/>
    </source>
</evidence>
<evidence type="ECO:0000313" key="9">
    <source>
        <dbReference type="EMBL" id="CAJ1960989.1"/>
    </source>
</evidence>
<dbReference type="GO" id="GO:0012505">
    <property type="term" value="C:endomembrane system"/>
    <property type="evidence" value="ECO:0007669"/>
    <property type="project" value="TreeGrafter"/>
</dbReference>
<dbReference type="Pfam" id="PF05602">
    <property type="entry name" value="CLPTM1"/>
    <property type="match status" value="1"/>
</dbReference>
<organism evidence="9 10">
    <name type="scientific">Cylindrotheca closterium</name>
    <dbReference type="NCBI Taxonomy" id="2856"/>
    <lineage>
        <taxon>Eukaryota</taxon>
        <taxon>Sar</taxon>
        <taxon>Stramenopiles</taxon>
        <taxon>Ochrophyta</taxon>
        <taxon>Bacillariophyta</taxon>
        <taxon>Bacillariophyceae</taxon>
        <taxon>Bacillariophycidae</taxon>
        <taxon>Bacillariales</taxon>
        <taxon>Bacillariaceae</taxon>
        <taxon>Cylindrotheca</taxon>
    </lineage>
</organism>
<gene>
    <name evidence="9" type="ORF">CYCCA115_LOCUS18984</name>
</gene>
<feature type="transmembrane region" description="Helical" evidence="7">
    <location>
        <begin position="297"/>
        <end position="318"/>
    </location>
</feature>
<keyword evidence="4 7" id="KW-1133">Transmembrane helix</keyword>
<evidence type="ECO:0000256" key="4">
    <source>
        <dbReference type="ARBA" id="ARBA00022989"/>
    </source>
</evidence>
<feature type="chain" id="PRO_5042245383" description="Cleft lip and palate transmembrane protein 1-like protein" evidence="8">
    <location>
        <begin position="16"/>
        <end position="557"/>
    </location>
</feature>
<accession>A0AAD2PWM6</accession>
<feature type="transmembrane region" description="Helical" evidence="7">
    <location>
        <begin position="445"/>
        <end position="469"/>
    </location>
</feature>
<evidence type="ECO:0000313" key="10">
    <source>
        <dbReference type="Proteomes" id="UP001295423"/>
    </source>
</evidence>
<comment type="subcellular location">
    <subcellularLocation>
        <location evidence="1">Membrane</location>
        <topology evidence="1">Multi-pass membrane protein</topology>
    </subcellularLocation>
</comment>
<keyword evidence="8" id="KW-0732">Signal</keyword>
<evidence type="ECO:0008006" key="11">
    <source>
        <dbReference type="Google" id="ProtNLM"/>
    </source>
</evidence>
<comment type="similarity">
    <text evidence="2">Belongs to the CLPTM1 family.</text>
</comment>
<evidence type="ECO:0000256" key="1">
    <source>
        <dbReference type="ARBA" id="ARBA00004141"/>
    </source>
</evidence>
<dbReference type="PANTHER" id="PTHR21347">
    <property type="entry name" value="CLEFT LIP AND PALATE ASSOCIATED TRANSMEMBRANE PROTEIN-RELATED"/>
    <property type="match status" value="1"/>
</dbReference>
<dbReference type="GO" id="GO:0016020">
    <property type="term" value="C:membrane"/>
    <property type="evidence" value="ECO:0007669"/>
    <property type="project" value="UniProtKB-SubCell"/>
</dbReference>
<feature type="transmembrane region" description="Helical" evidence="7">
    <location>
        <begin position="416"/>
        <end position="433"/>
    </location>
</feature>
<evidence type="ECO:0000256" key="6">
    <source>
        <dbReference type="SAM" id="MobiDB-lite"/>
    </source>
</evidence>
<keyword evidence="3 7" id="KW-0812">Transmembrane</keyword>
<feature type="transmembrane region" description="Helical" evidence="7">
    <location>
        <begin position="330"/>
        <end position="354"/>
    </location>
</feature>
<sequence>MLSLWIGLFVAYLSATWISLQQAVKPAVPCRPGSNQCFQPLLSPSEPMTLELRLYQPSDEEQDNSYRWRVVESCMLNFSLPSSNFNPIHLTKNETCEVPIPNFARFRSPDESQVRPLKARFILRLQNNYIAAAIPFDLTRINFRRDGTYSNKQAPRNLMEEPLAASNRTQKEKPVGDTWIPYLKYGRSPVRIRIVSDFREYGVLQRNDGAKLEAFNRTAYRPMVYVDDLALPHSSQNELGPPEANKPPVKLQIKIGAIPPMVDSLNQQFQVAFAGVESFLPGEDLDEIRYLLQDEKLYRFALTQVISYIHIWVDYLAFRDEIGFYRGKENMSGVSSSTVILRFICSFIILLYLLDGGSTSWVVLLSLISSCTIEAWKVWKLVNPQLSLKFPFLIFQPYQNAKAKETAEYDRMATKNLAMILYPLVIGWSIYALKHYQYKSWYSWLVSNLANAVYTFGFISLCPQLYVNYRLKSVAHLPWKVFMYKLFNTFVDDAFAWLIDMPWKHRIMTLRDDVVFIMFLVQVYLYKVDKSRVNEFGYAFEESKQEEPSNEQKKKTD</sequence>
<keyword evidence="5 7" id="KW-0472">Membrane</keyword>
<dbReference type="AlphaFoldDB" id="A0AAD2PWM6"/>
<evidence type="ECO:0000256" key="7">
    <source>
        <dbReference type="SAM" id="Phobius"/>
    </source>
</evidence>
<evidence type="ECO:0000256" key="8">
    <source>
        <dbReference type="SAM" id="SignalP"/>
    </source>
</evidence>
<comment type="caution">
    <text evidence="9">The sequence shown here is derived from an EMBL/GenBank/DDBJ whole genome shotgun (WGS) entry which is preliminary data.</text>
</comment>
<evidence type="ECO:0000256" key="2">
    <source>
        <dbReference type="ARBA" id="ARBA00009310"/>
    </source>
</evidence>
<evidence type="ECO:0000256" key="3">
    <source>
        <dbReference type="ARBA" id="ARBA00022692"/>
    </source>
</evidence>
<feature type="transmembrane region" description="Helical" evidence="7">
    <location>
        <begin position="505"/>
        <end position="526"/>
    </location>
</feature>
<proteinExistence type="inferred from homology"/>